<organism evidence="1 2">
    <name type="scientific">Ureibacillus aquaedulcis</name>
    <dbReference type="NCBI Taxonomy" id="3058421"/>
    <lineage>
        <taxon>Bacteria</taxon>
        <taxon>Bacillati</taxon>
        <taxon>Bacillota</taxon>
        <taxon>Bacilli</taxon>
        <taxon>Bacillales</taxon>
        <taxon>Caryophanaceae</taxon>
        <taxon>Ureibacillus</taxon>
    </lineage>
</organism>
<dbReference type="EMBL" id="JAUHTQ010000004">
    <property type="protein sequence ID" value="MDN4493357.1"/>
    <property type="molecule type" value="Genomic_DNA"/>
</dbReference>
<proteinExistence type="predicted"/>
<evidence type="ECO:0000313" key="1">
    <source>
        <dbReference type="EMBL" id="MDN4493357.1"/>
    </source>
</evidence>
<keyword evidence="2" id="KW-1185">Reference proteome</keyword>
<dbReference type="RefSeq" id="WP_301137666.1">
    <property type="nucleotide sequence ID" value="NZ_JAUHTQ010000004.1"/>
</dbReference>
<name>A0ABT8GPL1_9BACL</name>
<sequence length="87" mass="10532">MRDYKQIEKTEIDYKLSSITCNKCGTTHTFKSENQFTEWQEETFQSFDFTFGYGSKFDEEHWKFDLCEDCLEELVDSFVHKPEGYRK</sequence>
<evidence type="ECO:0000313" key="2">
    <source>
        <dbReference type="Proteomes" id="UP001172743"/>
    </source>
</evidence>
<gene>
    <name evidence="1" type="ORF">QYB95_07405</name>
</gene>
<protein>
    <submittedName>
        <fullName evidence="1">Uncharacterized protein</fullName>
    </submittedName>
</protein>
<dbReference type="Proteomes" id="UP001172743">
    <property type="component" value="Unassembled WGS sequence"/>
</dbReference>
<accession>A0ABT8GPL1</accession>
<comment type="caution">
    <text evidence="1">The sequence shown here is derived from an EMBL/GenBank/DDBJ whole genome shotgun (WGS) entry which is preliminary data.</text>
</comment>
<reference evidence="1" key="1">
    <citation type="submission" date="2023-07" db="EMBL/GenBank/DDBJ databases">
        <title>Ureibacillus sp. isolated from freshwater well.</title>
        <authorList>
            <person name="Kirdat K."/>
            <person name="Bhatt A."/>
            <person name="Teware R."/>
            <person name="Bhavsar Y."/>
            <person name="Yadav A."/>
        </authorList>
    </citation>
    <scope>NUCLEOTIDE SEQUENCE</scope>
    <source>
        <strain evidence="1">BA0131</strain>
    </source>
</reference>